<dbReference type="AlphaFoldDB" id="A0AAD6SXV8"/>
<sequence length="194" mass="21348">MIVNAPCSQPPPALLTLYITASSPLHLMLGSNFNTSSGAKTAPEQESDGNDSDRSHRLTKNLPIPLGMGPISLLPYKEEHSFKLDIAKKLLNFRQADRHAVQTLLEASKAEFQRAQAEFQRAQAEMMLAASRTQYFTRLFDVADQNVDDAQFQIAQITLEGGLGALSTMRAEEAEKVQLKKPGEDDFGLSITLD</sequence>
<protein>
    <submittedName>
        <fullName evidence="2">Uncharacterized protein</fullName>
    </submittedName>
</protein>
<organism evidence="2 3">
    <name type="scientific">Mycena alexandri</name>
    <dbReference type="NCBI Taxonomy" id="1745969"/>
    <lineage>
        <taxon>Eukaryota</taxon>
        <taxon>Fungi</taxon>
        <taxon>Dikarya</taxon>
        <taxon>Basidiomycota</taxon>
        <taxon>Agaricomycotina</taxon>
        <taxon>Agaricomycetes</taxon>
        <taxon>Agaricomycetidae</taxon>
        <taxon>Agaricales</taxon>
        <taxon>Marasmiineae</taxon>
        <taxon>Mycenaceae</taxon>
        <taxon>Mycena</taxon>
    </lineage>
</organism>
<name>A0AAD6SXV8_9AGAR</name>
<comment type="caution">
    <text evidence="2">The sequence shown here is derived from an EMBL/GenBank/DDBJ whole genome shotgun (WGS) entry which is preliminary data.</text>
</comment>
<gene>
    <name evidence="2" type="ORF">C8F04DRAFT_1259008</name>
</gene>
<feature type="region of interest" description="Disordered" evidence="1">
    <location>
        <begin position="36"/>
        <end position="61"/>
    </location>
</feature>
<accession>A0AAD6SXV8</accession>
<proteinExistence type="predicted"/>
<keyword evidence="3" id="KW-1185">Reference proteome</keyword>
<reference evidence="2" key="1">
    <citation type="submission" date="2023-03" db="EMBL/GenBank/DDBJ databases">
        <title>Massive genome expansion in bonnet fungi (Mycena s.s.) driven by repeated elements and novel gene families across ecological guilds.</title>
        <authorList>
            <consortium name="Lawrence Berkeley National Laboratory"/>
            <person name="Harder C.B."/>
            <person name="Miyauchi S."/>
            <person name="Viragh M."/>
            <person name="Kuo A."/>
            <person name="Thoen E."/>
            <person name="Andreopoulos B."/>
            <person name="Lu D."/>
            <person name="Skrede I."/>
            <person name="Drula E."/>
            <person name="Henrissat B."/>
            <person name="Morin E."/>
            <person name="Kohler A."/>
            <person name="Barry K."/>
            <person name="LaButti K."/>
            <person name="Morin E."/>
            <person name="Salamov A."/>
            <person name="Lipzen A."/>
            <person name="Mereny Z."/>
            <person name="Hegedus B."/>
            <person name="Baldrian P."/>
            <person name="Stursova M."/>
            <person name="Weitz H."/>
            <person name="Taylor A."/>
            <person name="Grigoriev I.V."/>
            <person name="Nagy L.G."/>
            <person name="Martin F."/>
            <person name="Kauserud H."/>
        </authorList>
    </citation>
    <scope>NUCLEOTIDE SEQUENCE</scope>
    <source>
        <strain evidence="2">CBHHK200</strain>
    </source>
</reference>
<dbReference type="Proteomes" id="UP001218188">
    <property type="component" value="Unassembled WGS sequence"/>
</dbReference>
<evidence type="ECO:0000256" key="1">
    <source>
        <dbReference type="SAM" id="MobiDB-lite"/>
    </source>
</evidence>
<evidence type="ECO:0000313" key="3">
    <source>
        <dbReference type="Proteomes" id="UP001218188"/>
    </source>
</evidence>
<evidence type="ECO:0000313" key="2">
    <source>
        <dbReference type="EMBL" id="KAJ7035462.1"/>
    </source>
</evidence>
<dbReference type="EMBL" id="JARJCM010000050">
    <property type="protein sequence ID" value="KAJ7035462.1"/>
    <property type="molecule type" value="Genomic_DNA"/>
</dbReference>